<feature type="compositionally biased region" description="Low complexity" evidence="5">
    <location>
        <begin position="91"/>
        <end position="106"/>
    </location>
</feature>
<dbReference type="Gene3D" id="2.60.40.740">
    <property type="match status" value="1"/>
</dbReference>
<evidence type="ECO:0000313" key="7">
    <source>
        <dbReference type="EMBL" id="KAA0963157.1"/>
    </source>
</evidence>
<gene>
    <name evidence="7" type="ORF">FXF62_10615</name>
</gene>
<evidence type="ECO:0000259" key="6">
    <source>
        <dbReference type="PROSITE" id="PS50847"/>
    </source>
</evidence>
<proteinExistence type="predicted"/>
<accession>A0A5B0D9C7</accession>
<evidence type="ECO:0000256" key="4">
    <source>
        <dbReference type="ARBA" id="ARBA00023088"/>
    </source>
</evidence>
<dbReference type="EMBL" id="VSJJ01000020">
    <property type="protein sequence ID" value="KAA0963157.1"/>
    <property type="molecule type" value="Genomic_DNA"/>
</dbReference>
<dbReference type="Pfam" id="PF00746">
    <property type="entry name" value="Gram_pos_anchor"/>
    <property type="match status" value="1"/>
</dbReference>
<feature type="domain" description="Gram-positive cocci surface proteins LPxTG" evidence="6">
    <location>
        <begin position="103"/>
        <end position="138"/>
    </location>
</feature>
<keyword evidence="3" id="KW-0732">Signal</keyword>
<reference evidence="7 8" key="1">
    <citation type="submission" date="2019-08" db="EMBL/GenBank/DDBJ databases">
        <title>Genome sequence and analysis of Streptococcus cristatus strain S22 isolated from throat swab of children scarlet fever in Hangzhou, China.</title>
        <authorList>
            <person name="Huang Y."/>
            <person name="Xie L."/>
        </authorList>
    </citation>
    <scope>NUCLEOTIDE SEQUENCE [LARGE SCALE GENOMIC DNA]</scope>
    <source>
        <strain evidence="7 8">S22</strain>
    </source>
</reference>
<dbReference type="NCBIfam" id="TIGR01167">
    <property type="entry name" value="LPXTG_anchor"/>
    <property type="match status" value="1"/>
</dbReference>
<dbReference type="InterPro" id="IPR032300">
    <property type="entry name" value="Antigen_C"/>
</dbReference>
<dbReference type="Pfam" id="PF16364">
    <property type="entry name" value="Antigen_C"/>
    <property type="match status" value="1"/>
</dbReference>
<comment type="caution">
    <text evidence="7">The sequence shown here is derived from an EMBL/GenBank/DDBJ whole genome shotgun (WGS) entry which is preliminary data.</text>
</comment>
<name>A0A5B0D9C7_STRCR</name>
<sequence>NDFLSKVSDDSEFQAIGYMQVKQLDYGTVENTFTEIVNDVERDSNTVTVVTPEKPQTPPEKPQTPPEKPQTPPEKPQTPPEKPQTPPATPTTPVVPTTPQTELPETGETDHTGAAVLGLAMVVSAMSIIGSKKRKEEE</sequence>
<keyword evidence="1" id="KW-0134">Cell wall</keyword>
<organism evidence="7 8">
    <name type="scientific">Streptococcus cristatus</name>
    <dbReference type="NCBI Taxonomy" id="45634"/>
    <lineage>
        <taxon>Bacteria</taxon>
        <taxon>Bacillati</taxon>
        <taxon>Bacillota</taxon>
        <taxon>Bacilli</taxon>
        <taxon>Lactobacillales</taxon>
        <taxon>Streptococcaceae</taxon>
        <taxon>Streptococcus</taxon>
    </lineage>
</organism>
<feature type="region of interest" description="Disordered" evidence="5">
    <location>
        <begin position="40"/>
        <end position="114"/>
    </location>
</feature>
<evidence type="ECO:0000256" key="3">
    <source>
        <dbReference type="ARBA" id="ARBA00022729"/>
    </source>
</evidence>
<dbReference type="RefSeq" id="WP_149518705.1">
    <property type="nucleotide sequence ID" value="NZ_VSJJ01000020.1"/>
</dbReference>
<dbReference type="InterPro" id="IPR019931">
    <property type="entry name" value="LPXTG_anchor"/>
</dbReference>
<dbReference type="AlphaFoldDB" id="A0A5B0D9C7"/>
<evidence type="ECO:0000256" key="1">
    <source>
        <dbReference type="ARBA" id="ARBA00022512"/>
    </source>
</evidence>
<dbReference type="Proteomes" id="UP000323039">
    <property type="component" value="Unassembled WGS sequence"/>
</dbReference>
<feature type="non-terminal residue" evidence="7">
    <location>
        <position position="1"/>
    </location>
</feature>
<evidence type="ECO:0000256" key="2">
    <source>
        <dbReference type="ARBA" id="ARBA00022525"/>
    </source>
</evidence>
<feature type="compositionally biased region" description="Pro residues" evidence="5">
    <location>
        <begin position="55"/>
        <end position="90"/>
    </location>
</feature>
<keyword evidence="4" id="KW-0572">Peptidoglycan-anchor</keyword>
<keyword evidence="2" id="KW-0964">Secreted</keyword>
<evidence type="ECO:0000256" key="5">
    <source>
        <dbReference type="SAM" id="MobiDB-lite"/>
    </source>
</evidence>
<evidence type="ECO:0000313" key="8">
    <source>
        <dbReference type="Proteomes" id="UP000323039"/>
    </source>
</evidence>
<dbReference type="PROSITE" id="PS50847">
    <property type="entry name" value="GRAM_POS_ANCHORING"/>
    <property type="match status" value="1"/>
</dbReference>
<protein>
    <submittedName>
        <fullName evidence="7">LPXTG cell wall anchor domain-containing protein</fullName>
    </submittedName>
</protein>